<keyword evidence="1" id="KW-0175">Coiled coil</keyword>
<organism evidence="2 3">
    <name type="scientific">Segatella copri</name>
    <dbReference type="NCBI Taxonomy" id="165179"/>
    <lineage>
        <taxon>Bacteria</taxon>
        <taxon>Pseudomonadati</taxon>
        <taxon>Bacteroidota</taxon>
        <taxon>Bacteroidia</taxon>
        <taxon>Bacteroidales</taxon>
        <taxon>Prevotellaceae</taxon>
        <taxon>Segatella</taxon>
    </lineage>
</organism>
<sequence>MMNFGNSPLLDMGTSQQQPQMMDAELQKMYEAIQQKRASINMQTQVSSTPLFDEIDKIEDSFTDTQKQFLIQNQEYVESLQYVSKLVQDEELRIIRPRIEQTEQGKEALKHHLSIVTKLKKEMAKEEEQKRALLDDYLTNYPDMAYKDYLAMINGQNQAKKGGSKK</sequence>
<evidence type="ECO:0000313" key="2">
    <source>
        <dbReference type="EMBL" id="RGW45065.1"/>
    </source>
</evidence>
<evidence type="ECO:0000313" key="3">
    <source>
        <dbReference type="Proteomes" id="UP000283785"/>
    </source>
</evidence>
<accession>A0AA92U082</accession>
<comment type="caution">
    <text evidence="2">The sequence shown here is derived from an EMBL/GenBank/DDBJ whole genome shotgun (WGS) entry which is preliminary data.</text>
</comment>
<name>A0AA92U082_9BACT</name>
<dbReference type="RefSeq" id="WP_118063067.1">
    <property type="nucleotide sequence ID" value="NZ_CAXTHI010000027.1"/>
</dbReference>
<reference evidence="2 3" key="1">
    <citation type="submission" date="2018-08" db="EMBL/GenBank/DDBJ databases">
        <title>A genome reference for cultivated species of the human gut microbiota.</title>
        <authorList>
            <person name="Zou Y."/>
            <person name="Xue W."/>
            <person name="Luo G."/>
        </authorList>
    </citation>
    <scope>NUCLEOTIDE SEQUENCE [LARGE SCALE GENOMIC DNA]</scope>
    <source>
        <strain evidence="2 3">AF12-50</strain>
    </source>
</reference>
<proteinExistence type="predicted"/>
<dbReference type="EMBL" id="QSAG01000001">
    <property type="protein sequence ID" value="RGW45065.1"/>
    <property type="molecule type" value="Genomic_DNA"/>
</dbReference>
<evidence type="ECO:0000256" key="1">
    <source>
        <dbReference type="SAM" id="Coils"/>
    </source>
</evidence>
<protein>
    <submittedName>
        <fullName evidence="2">Uncharacterized protein</fullName>
    </submittedName>
</protein>
<dbReference type="AlphaFoldDB" id="A0AA92U082"/>
<gene>
    <name evidence="2" type="ORF">DWV76_00670</name>
</gene>
<dbReference type="Proteomes" id="UP000283785">
    <property type="component" value="Unassembled WGS sequence"/>
</dbReference>
<feature type="coiled-coil region" evidence="1">
    <location>
        <begin position="109"/>
        <end position="136"/>
    </location>
</feature>